<dbReference type="InterPro" id="IPR038721">
    <property type="entry name" value="IS701-like_DDE_dom"/>
</dbReference>
<gene>
    <name evidence="2" type="ORF">SAMN04487895_11792</name>
</gene>
<keyword evidence="2" id="KW-0378">Hydrolase</keyword>
<keyword evidence="2" id="KW-0255">Endonuclease</keyword>
<proteinExistence type="predicted"/>
<accession>A0A1H8UGH3</accession>
<dbReference type="SUPFAM" id="SSF53098">
    <property type="entry name" value="Ribonuclease H-like"/>
    <property type="match status" value="1"/>
</dbReference>
<sequence length="257" mass="29245">MLQQRSLSEQSRISKLFVTLQIGKSLRHAGISKSFGLSSLVVFQIVFSLVFEGKNWFRMLESQRGANLPGKDVVYRFLNQASFAWRRFLQTFSLRIVRHFESLISSNRIRVFIVDDSVLSRNRSKKAELLARVFDHSTGKFTKGYTMLTLGWSDGFSFAPLDFVMLSSAKLANRICEMASNLSKRSVGYKRRMEAFSRKPDAVVALLERAVAAGFIADYVLMDSWFTQAPLLRQLTGKGLSVIGMVKEMKQRYLIQG</sequence>
<feature type="domain" description="Transposase IS701-like DDE" evidence="1">
    <location>
        <begin position="74"/>
        <end position="248"/>
    </location>
</feature>
<organism evidence="2 3">
    <name type="scientific">Paenibacillus sophorae</name>
    <dbReference type="NCBI Taxonomy" id="1333845"/>
    <lineage>
        <taxon>Bacteria</taxon>
        <taxon>Bacillati</taxon>
        <taxon>Bacillota</taxon>
        <taxon>Bacilli</taxon>
        <taxon>Bacillales</taxon>
        <taxon>Paenibacillaceae</taxon>
        <taxon>Paenibacillus</taxon>
    </lineage>
</organism>
<dbReference type="AlphaFoldDB" id="A0A1H8UGH3"/>
<dbReference type="GO" id="GO:0004519">
    <property type="term" value="F:endonuclease activity"/>
    <property type="evidence" value="ECO:0007669"/>
    <property type="project" value="UniProtKB-KW"/>
</dbReference>
<evidence type="ECO:0000313" key="2">
    <source>
        <dbReference type="EMBL" id="SEP02137.1"/>
    </source>
</evidence>
<dbReference type="STRING" id="1333845.SAMN04487895_11792"/>
<dbReference type="InterPro" id="IPR012337">
    <property type="entry name" value="RNaseH-like_sf"/>
</dbReference>
<evidence type="ECO:0000313" key="3">
    <source>
        <dbReference type="Proteomes" id="UP000198809"/>
    </source>
</evidence>
<dbReference type="Pfam" id="PF13546">
    <property type="entry name" value="DDE_5"/>
    <property type="match status" value="1"/>
</dbReference>
<dbReference type="Proteomes" id="UP000198809">
    <property type="component" value="Unassembled WGS sequence"/>
</dbReference>
<protein>
    <submittedName>
        <fullName evidence="2">DDE superfamily endonuclease</fullName>
    </submittedName>
</protein>
<keyword evidence="2" id="KW-0540">Nuclease</keyword>
<name>A0A1H8UGH3_9BACL</name>
<reference evidence="2 3" key="1">
    <citation type="submission" date="2016-10" db="EMBL/GenBank/DDBJ databases">
        <authorList>
            <person name="de Groot N.N."/>
        </authorList>
    </citation>
    <scope>NUCLEOTIDE SEQUENCE [LARGE SCALE GENOMIC DNA]</scope>
    <source>
        <strain evidence="2 3">CGMCC 1.10238</strain>
    </source>
</reference>
<evidence type="ECO:0000259" key="1">
    <source>
        <dbReference type="Pfam" id="PF13546"/>
    </source>
</evidence>
<dbReference type="EMBL" id="FODH01000017">
    <property type="protein sequence ID" value="SEP02137.1"/>
    <property type="molecule type" value="Genomic_DNA"/>
</dbReference>